<dbReference type="PROSITE" id="PS01357">
    <property type="entry name" value="ZF_ZZ_1"/>
    <property type="match status" value="1"/>
</dbReference>
<keyword evidence="2" id="KW-0863">Zinc-finger</keyword>
<dbReference type="InterPro" id="IPR041983">
    <property type="entry name" value="ADA2-like_ZZ"/>
</dbReference>
<dbReference type="GO" id="GO:0008270">
    <property type="term" value="F:zinc ion binding"/>
    <property type="evidence" value="ECO:0007669"/>
    <property type="project" value="UniProtKB-KW"/>
</dbReference>
<evidence type="ECO:0000313" key="6">
    <source>
        <dbReference type="EMBL" id="KAF3836825.1"/>
    </source>
</evidence>
<evidence type="ECO:0000256" key="3">
    <source>
        <dbReference type="ARBA" id="ARBA00022833"/>
    </source>
</evidence>
<protein>
    <recommendedName>
        <fullName evidence="5">ZZ-type domain-containing protein</fullName>
    </recommendedName>
</protein>
<dbReference type="OrthoDB" id="270417at2759"/>
<gene>
    <name evidence="6" type="ORF">F7725_004289</name>
</gene>
<feature type="region of interest" description="Disordered" evidence="4">
    <location>
        <begin position="235"/>
        <end position="261"/>
    </location>
</feature>
<dbReference type="Proteomes" id="UP000518266">
    <property type="component" value="Unassembled WGS sequence"/>
</dbReference>
<proteinExistence type="predicted"/>
<dbReference type="Gene3D" id="3.30.60.90">
    <property type="match status" value="1"/>
</dbReference>
<evidence type="ECO:0000256" key="4">
    <source>
        <dbReference type="SAM" id="MobiDB-lite"/>
    </source>
</evidence>
<keyword evidence="7" id="KW-1185">Reference proteome</keyword>
<name>A0A7J5XIA4_DISMA</name>
<reference evidence="6 7" key="1">
    <citation type="submission" date="2020-03" db="EMBL/GenBank/DDBJ databases">
        <title>Dissostichus mawsoni Genome sequencing and assembly.</title>
        <authorList>
            <person name="Park H."/>
        </authorList>
    </citation>
    <scope>NUCLEOTIDE SEQUENCE [LARGE SCALE GENOMIC DNA]</scope>
    <source>
        <strain evidence="6">DM0001</strain>
        <tissue evidence="6">Muscle</tissue>
    </source>
</reference>
<evidence type="ECO:0000256" key="2">
    <source>
        <dbReference type="ARBA" id="ARBA00022771"/>
    </source>
</evidence>
<evidence type="ECO:0000256" key="1">
    <source>
        <dbReference type="ARBA" id="ARBA00022723"/>
    </source>
</evidence>
<sequence length="273" mass="29472">MELTRYPMFGLRRSSTSLWTWGDRAFAAAPPPSGPGVTGPSPQLHLPLDLGGQGLRRSSTSLWTWGDRAFAAAPPPSGPGGQGLRRSSTSLWTWGDRAFAAAPRSLWTWGDRAFAAAPRSLWNFPPHSFETCITTSTWESSLAFFWKNSANFPCNRLQRWLACACALFCSNNKKQEPGNMADLGKKYCVNCLADVTNLRLRCTDCPDIELCPECFSAGAEIGIIGDGTATSRSTAVGSLSGVPRQREDGPAGKSSRSSMLSSSMGLETGYITF</sequence>
<evidence type="ECO:0000313" key="7">
    <source>
        <dbReference type="Proteomes" id="UP000518266"/>
    </source>
</evidence>
<accession>A0A7J5XIA4</accession>
<dbReference type="CDD" id="cd02335">
    <property type="entry name" value="ZZ_ADA2"/>
    <property type="match status" value="1"/>
</dbReference>
<feature type="domain" description="ZZ-type" evidence="5">
    <location>
        <begin position="188"/>
        <end position="214"/>
    </location>
</feature>
<organism evidence="6 7">
    <name type="scientific">Dissostichus mawsoni</name>
    <name type="common">Antarctic cod</name>
    <dbReference type="NCBI Taxonomy" id="36200"/>
    <lineage>
        <taxon>Eukaryota</taxon>
        <taxon>Metazoa</taxon>
        <taxon>Chordata</taxon>
        <taxon>Craniata</taxon>
        <taxon>Vertebrata</taxon>
        <taxon>Euteleostomi</taxon>
        <taxon>Actinopterygii</taxon>
        <taxon>Neopterygii</taxon>
        <taxon>Teleostei</taxon>
        <taxon>Neoteleostei</taxon>
        <taxon>Acanthomorphata</taxon>
        <taxon>Eupercaria</taxon>
        <taxon>Perciformes</taxon>
        <taxon>Notothenioidei</taxon>
        <taxon>Nototheniidae</taxon>
        <taxon>Dissostichus</taxon>
    </lineage>
</organism>
<keyword evidence="3" id="KW-0862">Zinc</keyword>
<comment type="caution">
    <text evidence="6">The sequence shown here is derived from an EMBL/GenBank/DDBJ whole genome shotgun (WGS) entry which is preliminary data.</text>
</comment>
<dbReference type="InterPro" id="IPR000433">
    <property type="entry name" value="Znf_ZZ"/>
</dbReference>
<dbReference type="InterPro" id="IPR043145">
    <property type="entry name" value="Znf_ZZ_sf"/>
</dbReference>
<dbReference type="AlphaFoldDB" id="A0A7J5XIA4"/>
<evidence type="ECO:0000259" key="5">
    <source>
        <dbReference type="PROSITE" id="PS01357"/>
    </source>
</evidence>
<dbReference type="Pfam" id="PF25299">
    <property type="entry name" value="ZZ_ADA2"/>
    <property type="match status" value="1"/>
</dbReference>
<dbReference type="SUPFAM" id="SSF57850">
    <property type="entry name" value="RING/U-box"/>
    <property type="match status" value="1"/>
</dbReference>
<dbReference type="EMBL" id="JAAKFY010000023">
    <property type="protein sequence ID" value="KAF3836825.1"/>
    <property type="molecule type" value="Genomic_DNA"/>
</dbReference>
<keyword evidence="1" id="KW-0479">Metal-binding</keyword>